<evidence type="ECO:0000256" key="1">
    <source>
        <dbReference type="ARBA" id="ARBA00000085"/>
    </source>
</evidence>
<feature type="compositionally biased region" description="Basic residues" evidence="6">
    <location>
        <begin position="310"/>
        <end position="331"/>
    </location>
</feature>
<feature type="region of interest" description="Disordered" evidence="6">
    <location>
        <begin position="307"/>
        <end position="402"/>
    </location>
</feature>
<keyword evidence="5" id="KW-0902">Two-component regulatory system</keyword>
<dbReference type="EC" id="2.7.13.3" evidence="2"/>
<gene>
    <name evidence="8" type="ORF">NCTC10951_02787</name>
</gene>
<evidence type="ECO:0000256" key="2">
    <source>
        <dbReference type="ARBA" id="ARBA00012438"/>
    </source>
</evidence>
<evidence type="ECO:0000256" key="5">
    <source>
        <dbReference type="ARBA" id="ARBA00023012"/>
    </source>
</evidence>
<dbReference type="KEGG" id="avc:NCTC10951_02787"/>
<protein>
    <recommendedName>
        <fullName evidence="2">histidine kinase</fullName>
        <ecNumber evidence="2">2.7.13.3</ecNumber>
    </recommendedName>
</protein>
<keyword evidence="4 8" id="KW-0418">Kinase</keyword>
<dbReference type="PANTHER" id="PTHR24421">
    <property type="entry name" value="NITRATE/NITRITE SENSOR PROTEIN NARX-RELATED"/>
    <property type="match status" value="1"/>
</dbReference>
<dbReference type="Proteomes" id="UP000268658">
    <property type="component" value="Chromosome"/>
</dbReference>
<accession>A0A3S4Z3R1</accession>
<evidence type="ECO:0000313" key="9">
    <source>
        <dbReference type="Proteomes" id="UP000268658"/>
    </source>
</evidence>
<sequence>MPFPAFDSQKSVTWRPTRRTHLLHAGVAILLLSTSPVTMGVPPTPSALLVTALSLACIPLTSMLPTAGAATSLAIAWFAANSPYDLGGIALLLPWGLCIMLLGRGLRRDMIYVLAFATTLAHLSAASTWYLGLIQTATFGVPCVVIGEVVRHHRLQVSTAEQERQHKLDQQRRLVVSELHDTVVRDLSHAVMIAEQARLADPHNTRLNQELAAIITPVRTAVEQLRRSLKAMSAAEGDDSLLLLAASPPPPLTDTIHTAQETLAHRDAHLTTHGIDLLDNPNIGPGVRQQLVRVIAELINNAAKYTPPLQHRHPHHRDRQRHPRVHVHQPHRPQPTHQHHHLIPARPHPNPTTHRIPRRLPPHHPHPRPLDHHLHRPPPTRHSNAHRLEHRPGPTRAALTGLPAGTSFACGDRISVPARVDCTRRRVLLPGTYSTSLGGLPRS</sequence>
<keyword evidence="3" id="KW-0808">Transferase</keyword>
<evidence type="ECO:0000256" key="7">
    <source>
        <dbReference type="SAM" id="Phobius"/>
    </source>
</evidence>
<dbReference type="AlphaFoldDB" id="A0A3S4Z3R1"/>
<dbReference type="GO" id="GO:0004673">
    <property type="term" value="F:protein histidine kinase activity"/>
    <property type="evidence" value="ECO:0007669"/>
    <property type="project" value="UniProtKB-EC"/>
</dbReference>
<feature type="transmembrane region" description="Helical" evidence="7">
    <location>
        <begin position="48"/>
        <end position="80"/>
    </location>
</feature>
<keyword evidence="7" id="KW-0812">Transmembrane</keyword>
<dbReference type="InterPro" id="IPR050482">
    <property type="entry name" value="Sensor_HK_TwoCompSys"/>
</dbReference>
<keyword evidence="7" id="KW-0472">Membrane</keyword>
<reference evidence="8 9" key="1">
    <citation type="submission" date="2018-12" db="EMBL/GenBank/DDBJ databases">
        <authorList>
            <consortium name="Pathogen Informatics"/>
        </authorList>
    </citation>
    <scope>NUCLEOTIDE SEQUENCE [LARGE SCALE GENOMIC DNA]</scope>
    <source>
        <strain evidence="8 9">NCTC10951</strain>
    </source>
</reference>
<name>A0A3S4Z3R1_ACTVI</name>
<feature type="transmembrane region" description="Helical" evidence="7">
    <location>
        <begin position="20"/>
        <end position="41"/>
    </location>
</feature>
<keyword evidence="7" id="KW-1133">Transmembrane helix</keyword>
<proteinExistence type="predicted"/>
<dbReference type="PANTHER" id="PTHR24421:SF10">
    <property type="entry name" value="NITRATE_NITRITE SENSOR PROTEIN NARQ"/>
    <property type="match status" value="1"/>
</dbReference>
<dbReference type="GO" id="GO:0000160">
    <property type="term" value="P:phosphorelay signal transduction system"/>
    <property type="evidence" value="ECO:0007669"/>
    <property type="project" value="UniProtKB-KW"/>
</dbReference>
<evidence type="ECO:0000313" key="8">
    <source>
        <dbReference type="EMBL" id="VEI18576.1"/>
    </source>
</evidence>
<organism evidence="8 9">
    <name type="scientific">Actinomyces viscosus</name>
    <dbReference type="NCBI Taxonomy" id="1656"/>
    <lineage>
        <taxon>Bacteria</taxon>
        <taxon>Bacillati</taxon>
        <taxon>Actinomycetota</taxon>
        <taxon>Actinomycetes</taxon>
        <taxon>Actinomycetales</taxon>
        <taxon>Actinomycetaceae</taxon>
        <taxon>Actinomyces</taxon>
    </lineage>
</organism>
<feature type="transmembrane region" description="Helical" evidence="7">
    <location>
        <begin position="110"/>
        <end position="132"/>
    </location>
</feature>
<evidence type="ECO:0000256" key="3">
    <source>
        <dbReference type="ARBA" id="ARBA00022679"/>
    </source>
</evidence>
<evidence type="ECO:0000256" key="6">
    <source>
        <dbReference type="SAM" id="MobiDB-lite"/>
    </source>
</evidence>
<feature type="compositionally biased region" description="Basic residues" evidence="6">
    <location>
        <begin position="355"/>
        <end position="385"/>
    </location>
</feature>
<dbReference type="EMBL" id="LR134477">
    <property type="protein sequence ID" value="VEI18576.1"/>
    <property type="molecule type" value="Genomic_DNA"/>
</dbReference>
<dbReference type="Gene3D" id="6.10.250.2870">
    <property type="match status" value="1"/>
</dbReference>
<comment type="catalytic activity">
    <reaction evidence="1">
        <text>ATP + protein L-histidine = ADP + protein N-phospho-L-histidine.</text>
        <dbReference type="EC" id="2.7.13.3"/>
    </reaction>
</comment>
<feature type="transmembrane region" description="Helical" evidence="7">
    <location>
        <begin position="86"/>
        <end position="103"/>
    </location>
</feature>
<evidence type="ECO:0000256" key="4">
    <source>
        <dbReference type="ARBA" id="ARBA00022777"/>
    </source>
</evidence>